<evidence type="ECO:0008006" key="4">
    <source>
        <dbReference type="Google" id="ProtNLM"/>
    </source>
</evidence>
<accession>A0A1Y1HJ93</accession>
<comment type="cofactor">
    <cofactor evidence="1">
        <name>Fe cation</name>
        <dbReference type="ChEBI" id="CHEBI:24875"/>
    </cofactor>
</comment>
<proteinExistence type="predicted"/>
<dbReference type="PANTHER" id="PTHR20883">
    <property type="entry name" value="PHYTANOYL-COA DIOXYGENASE DOMAIN CONTAINING 1"/>
    <property type="match status" value="1"/>
</dbReference>
<name>A0A1Y1HJ93_KLENI</name>
<protein>
    <recommendedName>
        <fullName evidence="4">Phytanoyl-CoA dioxygenase</fullName>
    </recommendedName>
</protein>
<evidence type="ECO:0000313" key="3">
    <source>
        <dbReference type="Proteomes" id="UP000054558"/>
    </source>
</evidence>
<dbReference type="PANTHER" id="PTHR20883:SF14">
    <property type="entry name" value="PHYTANOYL-COA DIOXYGENASE"/>
    <property type="match status" value="1"/>
</dbReference>
<dbReference type="InterPro" id="IPR008775">
    <property type="entry name" value="Phytyl_CoA_dOase-like"/>
</dbReference>
<dbReference type="AlphaFoldDB" id="A0A1Y1HJ93"/>
<dbReference type="SUPFAM" id="SSF51197">
    <property type="entry name" value="Clavaminate synthase-like"/>
    <property type="match status" value="1"/>
</dbReference>
<gene>
    <name evidence="2" type="ORF">KFL_000150440</name>
</gene>
<dbReference type="OMA" id="FNVPWHQ"/>
<dbReference type="STRING" id="105231.A0A1Y1HJ93"/>
<organism evidence="2 3">
    <name type="scientific">Klebsormidium nitens</name>
    <name type="common">Green alga</name>
    <name type="synonym">Ulothrix nitens</name>
    <dbReference type="NCBI Taxonomy" id="105231"/>
    <lineage>
        <taxon>Eukaryota</taxon>
        <taxon>Viridiplantae</taxon>
        <taxon>Streptophyta</taxon>
        <taxon>Klebsormidiophyceae</taxon>
        <taxon>Klebsormidiales</taxon>
        <taxon>Klebsormidiaceae</taxon>
        <taxon>Klebsormidium</taxon>
    </lineage>
</organism>
<sequence>MAPPLGTMDAPETPCLIDRWRRPYTPGLFTPEEFEQYWTLGFVLKKDVFAPEELEPAREAVNRGVADIADDLFKAGKIKNKHEDAPLETRLTLIEEQFPSASVLLHKRGVLPKEFQALWTDPRLMSVARQLLGDDIGGHPVWNLRPKTPQQEQATVPWHQDAAYLDKVAWEVHQVTAWIPLVPASERNGCMQVVPGGHRTGRTAKHTCCAGGTWYVELDETDAAQTLGVDLQSAALTCEVPLGGVLFLNNILPHRSLNNLSDGIRWSLDLRWQKWDQPAGFYGLKEVIPMTKSGQPDYKVDWDGWANLSRSALQEGILKPETKSLVETVKAIDASHVVEPVLKIDGVSSVMLSVAKSPDSPTSTLGDPFDTTIAGPWMDQWPIVFHNRHTERHERGSVQGWHKA</sequence>
<evidence type="ECO:0000313" key="2">
    <source>
        <dbReference type="EMBL" id="GAQ78590.1"/>
    </source>
</evidence>
<dbReference type="Gene3D" id="2.60.120.620">
    <property type="entry name" value="q2cbj1_9rhob like domain"/>
    <property type="match status" value="1"/>
</dbReference>
<dbReference type="Proteomes" id="UP000054558">
    <property type="component" value="Unassembled WGS sequence"/>
</dbReference>
<keyword evidence="3" id="KW-1185">Reference proteome</keyword>
<evidence type="ECO:0000256" key="1">
    <source>
        <dbReference type="ARBA" id="ARBA00001962"/>
    </source>
</evidence>
<dbReference type="OrthoDB" id="2015240at2759"/>
<reference evidence="2 3" key="1">
    <citation type="journal article" date="2014" name="Nat. Commun.">
        <title>Klebsormidium flaccidum genome reveals primary factors for plant terrestrial adaptation.</title>
        <authorList>
            <person name="Hori K."/>
            <person name="Maruyama F."/>
            <person name="Fujisawa T."/>
            <person name="Togashi T."/>
            <person name="Yamamoto N."/>
            <person name="Seo M."/>
            <person name="Sato S."/>
            <person name="Yamada T."/>
            <person name="Mori H."/>
            <person name="Tajima N."/>
            <person name="Moriyama T."/>
            <person name="Ikeuchi M."/>
            <person name="Watanabe M."/>
            <person name="Wada H."/>
            <person name="Kobayashi K."/>
            <person name="Saito M."/>
            <person name="Masuda T."/>
            <person name="Sasaki-Sekimoto Y."/>
            <person name="Mashiguchi K."/>
            <person name="Awai K."/>
            <person name="Shimojima M."/>
            <person name="Masuda S."/>
            <person name="Iwai M."/>
            <person name="Nobusawa T."/>
            <person name="Narise T."/>
            <person name="Kondo S."/>
            <person name="Saito H."/>
            <person name="Sato R."/>
            <person name="Murakawa M."/>
            <person name="Ihara Y."/>
            <person name="Oshima-Yamada Y."/>
            <person name="Ohtaka K."/>
            <person name="Satoh M."/>
            <person name="Sonobe K."/>
            <person name="Ishii M."/>
            <person name="Ohtani R."/>
            <person name="Kanamori-Sato M."/>
            <person name="Honoki R."/>
            <person name="Miyazaki D."/>
            <person name="Mochizuki H."/>
            <person name="Umetsu J."/>
            <person name="Higashi K."/>
            <person name="Shibata D."/>
            <person name="Kamiya Y."/>
            <person name="Sato N."/>
            <person name="Nakamura Y."/>
            <person name="Tabata S."/>
            <person name="Ida S."/>
            <person name="Kurokawa K."/>
            <person name="Ohta H."/>
        </authorList>
    </citation>
    <scope>NUCLEOTIDE SEQUENCE [LARGE SCALE GENOMIC DNA]</scope>
    <source>
        <strain evidence="2 3">NIES-2285</strain>
    </source>
</reference>
<dbReference type="EMBL" id="DF236964">
    <property type="protein sequence ID" value="GAQ78590.1"/>
    <property type="molecule type" value="Genomic_DNA"/>
</dbReference>
<dbReference type="Pfam" id="PF05721">
    <property type="entry name" value="PhyH"/>
    <property type="match status" value="1"/>
</dbReference>